<dbReference type="InterPro" id="IPR003115">
    <property type="entry name" value="ParB_N"/>
</dbReference>
<evidence type="ECO:0000256" key="4">
    <source>
        <dbReference type="SAM" id="MobiDB-lite"/>
    </source>
</evidence>
<accession>A0ABW9X6J2</accession>
<feature type="compositionally biased region" description="Gly residues" evidence="4">
    <location>
        <begin position="1"/>
        <end position="11"/>
    </location>
</feature>
<keyword evidence="3" id="KW-0238">DNA-binding</keyword>
<evidence type="ECO:0000256" key="1">
    <source>
        <dbReference type="ARBA" id="ARBA00006295"/>
    </source>
</evidence>
<dbReference type="InterPro" id="IPR041468">
    <property type="entry name" value="HTH_ParB/Spo0J"/>
</dbReference>
<dbReference type="Pfam" id="PF17762">
    <property type="entry name" value="HTH_ParB"/>
    <property type="match status" value="1"/>
</dbReference>
<dbReference type="CDD" id="cd16393">
    <property type="entry name" value="SPO0J_N"/>
    <property type="match status" value="1"/>
</dbReference>
<dbReference type="NCBIfam" id="TIGR00180">
    <property type="entry name" value="parB_part"/>
    <property type="match status" value="1"/>
</dbReference>
<keyword evidence="7" id="KW-1185">Reference proteome</keyword>
<dbReference type="Gene3D" id="3.90.1530.30">
    <property type="match status" value="1"/>
</dbReference>
<dbReference type="Pfam" id="PF02195">
    <property type="entry name" value="ParB_N"/>
    <property type="match status" value="1"/>
</dbReference>
<protein>
    <submittedName>
        <fullName evidence="6">ParB/RepB/Spo0J family partition protein</fullName>
    </submittedName>
</protein>
<name>A0ABW9X6J2_9FIRM</name>
<evidence type="ECO:0000259" key="5">
    <source>
        <dbReference type="SMART" id="SM00470"/>
    </source>
</evidence>
<sequence>MAGRRTGGLGKGLDALIPNKAGGPSKEPAKKTRSAAVKKDKPTEKDSPAAERLVKISSVEPNLNQPRRHFDEDALLELSESIKQYGVLQPLLVSDKKDYFEIIAGERRWRAAKMAGLKEVPVVVKEFTDQEIVEISLIENIQREDLNPIEEAMAYKRLMEEFHLKQDEIADRVAKSRTAVTNSMRLLKLSSKVQEMVIADMISAGHARALLGISDEALQETTAMKVFDEKLSVRETEKLVKNLVSPAKKVKTERNTAEDAIYESLEEKMKGIMGTKVSIQRKKNNKGKIEIEYYSRDELERIIDLFESIR</sequence>
<organism evidence="6 7">
    <name type="scientific">Blautia massiliensis</name>
    <name type="common">ex Durand et al. 2017</name>
    <dbReference type="NCBI Taxonomy" id="1737424"/>
    <lineage>
        <taxon>Bacteria</taxon>
        <taxon>Bacillati</taxon>
        <taxon>Bacillota</taxon>
        <taxon>Clostridia</taxon>
        <taxon>Lachnospirales</taxon>
        <taxon>Lachnospiraceae</taxon>
        <taxon>Blautia</taxon>
    </lineage>
</organism>
<dbReference type="InterPro" id="IPR004437">
    <property type="entry name" value="ParB/RepB/Spo0J"/>
</dbReference>
<dbReference type="RefSeq" id="WP_129975764.1">
    <property type="nucleotide sequence ID" value="NZ_JAAIUM010000019.1"/>
</dbReference>
<dbReference type="InterPro" id="IPR036086">
    <property type="entry name" value="ParB/Sulfiredoxin_sf"/>
</dbReference>
<gene>
    <name evidence="6" type="ORF">GT718_13915</name>
</gene>
<dbReference type="Proteomes" id="UP000452293">
    <property type="component" value="Unassembled WGS sequence"/>
</dbReference>
<dbReference type="InterPro" id="IPR057240">
    <property type="entry name" value="ParB_dimer_C"/>
</dbReference>
<reference evidence="6 7" key="1">
    <citation type="journal article" date="2019" name="Nat. Med.">
        <title>A library of human gut bacterial isolates paired with longitudinal multiomics data enables mechanistic microbiome research.</title>
        <authorList>
            <person name="Poyet M."/>
            <person name="Groussin M."/>
            <person name="Gibbons S.M."/>
            <person name="Avila-Pacheco J."/>
            <person name="Jiang X."/>
            <person name="Kearney S.M."/>
            <person name="Perrotta A.R."/>
            <person name="Berdy B."/>
            <person name="Zhao S."/>
            <person name="Lieberman T.D."/>
            <person name="Swanson P.K."/>
            <person name="Smith M."/>
            <person name="Roesemann S."/>
            <person name="Alexander J.E."/>
            <person name="Rich S.A."/>
            <person name="Livny J."/>
            <person name="Vlamakis H."/>
            <person name="Clish C."/>
            <person name="Bullock K."/>
            <person name="Deik A."/>
            <person name="Scott J."/>
            <person name="Pierce K.A."/>
            <person name="Xavier R.J."/>
            <person name="Alm E.J."/>
        </authorList>
    </citation>
    <scope>NUCLEOTIDE SEQUENCE [LARGE SCALE GENOMIC DNA]</scope>
    <source>
        <strain evidence="6 7">BIOML-A1</strain>
    </source>
</reference>
<dbReference type="SUPFAM" id="SSF110849">
    <property type="entry name" value="ParB/Sulfiredoxin"/>
    <property type="match status" value="1"/>
</dbReference>
<dbReference type="EMBL" id="WWVW01000028">
    <property type="protein sequence ID" value="MZL78433.1"/>
    <property type="molecule type" value="Genomic_DNA"/>
</dbReference>
<dbReference type="PANTHER" id="PTHR33375:SF1">
    <property type="entry name" value="CHROMOSOME-PARTITIONING PROTEIN PARB-RELATED"/>
    <property type="match status" value="1"/>
</dbReference>
<feature type="region of interest" description="Disordered" evidence="4">
    <location>
        <begin position="1"/>
        <end position="51"/>
    </location>
</feature>
<feature type="compositionally biased region" description="Basic and acidic residues" evidence="4">
    <location>
        <begin position="37"/>
        <end position="51"/>
    </location>
</feature>
<feature type="domain" description="ParB-like N-terminal" evidence="5">
    <location>
        <begin position="52"/>
        <end position="141"/>
    </location>
</feature>
<evidence type="ECO:0000256" key="2">
    <source>
        <dbReference type="ARBA" id="ARBA00022829"/>
    </source>
</evidence>
<comment type="caution">
    <text evidence="6">The sequence shown here is derived from an EMBL/GenBank/DDBJ whole genome shotgun (WGS) entry which is preliminary data.</text>
</comment>
<dbReference type="PANTHER" id="PTHR33375">
    <property type="entry name" value="CHROMOSOME-PARTITIONING PROTEIN PARB-RELATED"/>
    <property type="match status" value="1"/>
</dbReference>
<dbReference type="SMART" id="SM00470">
    <property type="entry name" value="ParB"/>
    <property type="match status" value="1"/>
</dbReference>
<evidence type="ECO:0000313" key="7">
    <source>
        <dbReference type="Proteomes" id="UP000452293"/>
    </source>
</evidence>
<dbReference type="SUPFAM" id="SSF109709">
    <property type="entry name" value="KorB DNA-binding domain-like"/>
    <property type="match status" value="1"/>
</dbReference>
<dbReference type="InterPro" id="IPR050336">
    <property type="entry name" value="Chromosome_partition/occlusion"/>
</dbReference>
<dbReference type="Pfam" id="PF23552">
    <property type="entry name" value="ParB_C"/>
    <property type="match status" value="1"/>
</dbReference>
<evidence type="ECO:0000256" key="3">
    <source>
        <dbReference type="ARBA" id="ARBA00023125"/>
    </source>
</evidence>
<proteinExistence type="inferred from homology"/>
<evidence type="ECO:0000313" key="6">
    <source>
        <dbReference type="EMBL" id="MZL78433.1"/>
    </source>
</evidence>
<dbReference type="Gene3D" id="1.10.10.2830">
    <property type="match status" value="1"/>
</dbReference>
<keyword evidence="2" id="KW-0159">Chromosome partition</keyword>
<comment type="similarity">
    <text evidence="1">Belongs to the ParB family.</text>
</comment>